<evidence type="ECO:0000256" key="1">
    <source>
        <dbReference type="ARBA" id="ARBA00006174"/>
    </source>
</evidence>
<evidence type="ECO:0000259" key="3">
    <source>
        <dbReference type="Pfam" id="PF19305"/>
    </source>
</evidence>
<dbReference type="AlphaFoldDB" id="A0A8J2ZCJ3"/>
<dbReference type="InterPro" id="IPR005656">
    <property type="entry name" value="MmgE_PrpD"/>
</dbReference>
<dbReference type="SUPFAM" id="SSF103378">
    <property type="entry name" value="2-methylcitrate dehydratase PrpD"/>
    <property type="match status" value="1"/>
</dbReference>
<reference evidence="4 5" key="1">
    <citation type="journal article" date="2014" name="Int. J. Syst. Evol. Microbiol.">
        <title>Complete genome sequence of Corynebacterium casei LMG S-19264T (=DSM 44701T), isolated from a smear-ripened cheese.</title>
        <authorList>
            <consortium name="US DOE Joint Genome Institute (JGI-PGF)"/>
            <person name="Walter F."/>
            <person name="Albersmeier A."/>
            <person name="Kalinowski J."/>
            <person name="Ruckert C."/>
        </authorList>
    </citation>
    <scope>NUCLEOTIDE SEQUENCE [LARGE SCALE GENOMIC DNA]</scope>
    <source>
        <strain evidence="4 5">CGMCC 1.16330</strain>
    </source>
</reference>
<dbReference type="Gene3D" id="1.10.4100.10">
    <property type="entry name" value="2-methylcitrate dehydratase PrpD"/>
    <property type="match status" value="1"/>
</dbReference>
<dbReference type="InterPro" id="IPR045336">
    <property type="entry name" value="MmgE_PrpD_N"/>
</dbReference>
<evidence type="ECO:0008006" key="6">
    <source>
        <dbReference type="Google" id="ProtNLM"/>
    </source>
</evidence>
<gene>
    <name evidence="4" type="ORF">GCM10010964_26490</name>
</gene>
<name>A0A8J2ZCJ3_9PROT</name>
<dbReference type="InterPro" id="IPR042188">
    <property type="entry name" value="MmgE/PrpD_sf_2"/>
</dbReference>
<dbReference type="GO" id="GO:0016829">
    <property type="term" value="F:lyase activity"/>
    <property type="evidence" value="ECO:0007669"/>
    <property type="project" value="InterPro"/>
</dbReference>
<proteinExistence type="inferred from homology"/>
<comment type="caution">
    <text evidence="4">The sequence shown here is derived from an EMBL/GenBank/DDBJ whole genome shotgun (WGS) entry which is preliminary data.</text>
</comment>
<feature type="domain" description="MmgE/PrpD N-terminal" evidence="2">
    <location>
        <begin position="5"/>
        <end position="247"/>
    </location>
</feature>
<dbReference type="InterPro" id="IPR042183">
    <property type="entry name" value="MmgE/PrpD_sf_1"/>
</dbReference>
<keyword evidence="5" id="KW-1185">Reference proteome</keyword>
<dbReference type="Pfam" id="PF19305">
    <property type="entry name" value="MmgE_PrpD_C"/>
    <property type="match status" value="1"/>
</dbReference>
<comment type="similarity">
    <text evidence="1">Belongs to the PrpD family.</text>
</comment>
<feature type="domain" description="MmgE/PrpD C-terminal" evidence="3">
    <location>
        <begin position="268"/>
        <end position="432"/>
    </location>
</feature>
<dbReference type="PANTHER" id="PTHR16943:SF8">
    <property type="entry name" value="2-METHYLCITRATE DEHYDRATASE"/>
    <property type="match status" value="1"/>
</dbReference>
<dbReference type="InterPro" id="IPR045337">
    <property type="entry name" value="MmgE_PrpD_C"/>
</dbReference>
<dbReference type="Gene3D" id="3.30.1330.120">
    <property type="entry name" value="2-methylcitrate dehydratase PrpD"/>
    <property type="match status" value="1"/>
</dbReference>
<accession>A0A8J2ZCJ3</accession>
<protein>
    <recommendedName>
        <fullName evidence="6">MmgE/PrpD family protein</fullName>
    </recommendedName>
</protein>
<evidence type="ECO:0000313" key="5">
    <source>
        <dbReference type="Proteomes" id="UP000597507"/>
    </source>
</evidence>
<dbReference type="InterPro" id="IPR036148">
    <property type="entry name" value="MmgE/PrpD_sf"/>
</dbReference>
<sequence>MTTKALADFVAGLRYEDLPPPVVRQACRVVLDAVGCAVAAWTEDPEKAAVARDIARLYPASPGAGVIGAAGVAAQPAFAALANGILVNAADNDDTHKRALLHVGSVVVPTALALAETERLSGREMILALVAGYEVAVRVGMAVMPTHYRFWHSTATNGTFGAAATAAKALGLDADGTRRALGLAGTQAAGLNTFFESGDMTKSIHPGKAALNGVLSAQLARLGATSPPGILEHPKGYLAAFSLEPRPEALTAGLGTEWEILQNGFKYFPSILASHSPIQATLAIVNRHPVDPRRIARITNETYRTVTTHFSSKEVGSVMAARVSVPYCIAVAAVDRRLTQAQFAPGRINDPLVRQVLERTEVVADEALDRLYPDKFPARVTITLDDGQSFTETVLIPKGDPGAPLSDQELGDKFRENCAGRMDAARTDRLRDAILGLPDAPSVAPLLGLLTGAR</sequence>
<dbReference type="RefSeq" id="WP_188900945.1">
    <property type="nucleotide sequence ID" value="NZ_BMKS01000007.1"/>
</dbReference>
<dbReference type="Pfam" id="PF03972">
    <property type="entry name" value="MmgE_PrpD_N"/>
    <property type="match status" value="1"/>
</dbReference>
<evidence type="ECO:0000259" key="2">
    <source>
        <dbReference type="Pfam" id="PF03972"/>
    </source>
</evidence>
<evidence type="ECO:0000313" key="4">
    <source>
        <dbReference type="EMBL" id="GGG37341.1"/>
    </source>
</evidence>
<dbReference type="Proteomes" id="UP000597507">
    <property type="component" value="Unassembled WGS sequence"/>
</dbReference>
<dbReference type="EMBL" id="BMKS01000007">
    <property type="protein sequence ID" value="GGG37341.1"/>
    <property type="molecule type" value="Genomic_DNA"/>
</dbReference>
<organism evidence="4 5">
    <name type="scientific">Caldovatus sediminis</name>
    <dbReference type="NCBI Taxonomy" id="2041189"/>
    <lineage>
        <taxon>Bacteria</taxon>
        <taxon>Pseudomonadati</taxon>
        <taxon>Pseudomonadota</taxon>
        <taxon>Alphaproteobacteria</taxon>
        <taxon>Acetobacterales</taxon>
        <taxon>Roseomonadaceae</taxon>
        <taxon>Caldovatus</taxon>
    </lineage>
</organism>
<dbReference type="PANTHER" id="PTHR16943">
    <property type="entry name" value="2-METHYLCITRATE DEHYDRATASE-RELATED"/>
    <property type="match status" value="1"/>
</dbReference>